<name>A0ABW9QVT3_9ACTN</name>
<evidence type="ECO:0000256" key="10">
    <source>
        <dbReference type="SAM" id="Phobius"/>
    </source>
</evidence>
<protein>
    <recommendedName>
        <fullName evidence="9">Flagellar M-ring protein</fullName>
    </recommendedName>
</protein>
<evidence type="ECO:0000256" key="3">
    <source>
        <dbReference type="ARBA" id="ARBA00007971"/>
    </source>
</evidence>
<dbReference type="EMBL" id="WJHE01000673">
    <property type="protein sequence ID" value="MST33650.1"/>
    <property type="molecule type" value="Genomic_DNA"/>
</dbReference>
<dbReference type="PANTHER" id="PTHR30046">
    <property type="entry name" value="FLAGELLAR M-RING PROTEIN"/>
    <property type="match status" value="1"/>
</dbReference>
<keyword evidence="6 10" id="KW-1133">Transmembrane helix</keyword>
<dbReference type="Gene3D" id="3.30.300.30">
    <property type="match status" value="1"/>
</dbReference>
<gene>
    <name evidence="13" type="primary">fliF</name>
    <name evidence="13" type="ORF">GHK86_13095</name>
</gene>
<comment type="caution">
    <text evidence="13">The sequence shown here is derived from an EMBL/GenBank/DDBJ whole genome shotgun (WGS) entry which is preliminary data.</text>
</comment>
<evidence type="ECO:0000256" key="6">
    <source>
        <dbReference type="ARBA" id="ARBA00022989"/>
    </source>
</evidence>
<feature type="transmembrane region" description="Helical" evidence="10">
    <location>
        <begin position="31"/>
        <end position="51"/>
    </location>
</feature>
<feature type="domain" description="Flagellar M-ring N-terminal" evidence="11">
    <location>
        <begin position="52"/>
        <end position="226"/>
    </location>
</feature>
<feature type="transmembrane region" description="Helical" evidence="10">
    <location>
        <begin position="430"/>
        <end position="447"/>
    </location>
</feature>
<evidence type="ECO:0000256" key="4">
    <source>
        <dbReference type="ARBA" id="ARBA00022475"/>
    </source>
</evidence>
<accession>A0ABW9QVT3</accession>
<dbReference type="PRINTS" id="PR01009">
    <property type="entry name" value="FLGMRINGFLIF"/>
</dbReference>
<comment type="function">
    <text evidence="9">The M ring may be actively involved in energy transduction.</text>
</comment>
<dbReference type="InterPro" id="IPR043427">
    <property type="entry name" value="YscJ/FliF"/>
</dbReference>
<evidence type="ECO:0000256" key="1">
    <source>
        <dbReference type="ARBA" id="ARBA00004117"/>
    </source>
</evidence>
<evidence type="ECO:0000259" key="12">
    <source>
        <dbReference type="Pfam" id="PF08345"/>
    </source>
</evidence>
<evidence type="ECO:0000313" key="13">
    <source>
        <dbReference type="EMBL" id="MST33650.1"/>
    </source>
</evidence>
<dbReference type="NCBIfam" id="TIGR00206">
    <property type="entry name" value="fliF"/>
    <property type="match status" value="1"/>
</dbReference>
<keyword evidence="8 9" id="KW-0975">Bacterial flagellum</keyword>
<evidence type="ECO:0000256" key="5">
    <source>
        <dbReference type="ARBA" id="ARBA00022692"/>
    </source>
</evidence>
<feature type="domain" description="Flagellar M-ring C-terminal" evidence="12">
    <location>
        <begin position="260"/>
        <end position="406"/>
    </location>
</feature>
<dbReference type="Pfam" id="PF01514">
    <property type="entry name" value="YscJ_FliF"/>
    <property type="match status" value="1"/>
</dbReference>
<keyword evidence="5 10" id="KW-0812">Transmembrane</keyword>
<keyword evidence="13" id="KW-0282">Flagellum</keyword>
<keyword evidence="14" id="KW-1185">Reference proteome</keyword>
<evidence type="ECO:0000256" key="9">
    <source>
        <dbReference type="PIRNR" id="PIRNR004862"/>
    </source>
</evidence>
<comment type="similarity">
    <text evidence="3 9">Belongs to the FliF family.</text>
</comment>
<organism evidence="13 14">
    <name type="scientific">Acidiferrimicrobium australe</name>
    <dbReference type="NCBI Taxonomy" id="2664430"/>
    <lineage>
        <taxon>Bacteria</taxon>
        <taxon>Bacillati</taxon>
        <taxon>Actinomycetota</taxon>
        <taxon>Acidimicrobiia</taxon>
        <taxon>Acidimicrobiales</taxon>
        <taxon>Acidimicrobiaceae</taxon>
        <taxon>Acidiferrimicrobium</taxon>
    </lineage>
</organism>
<dbReference type="PIRSF" id="PIRSF004862">
    <property type="entry name" value="FliF"/>
    <property type="match status" value="1"/>
</dbReference>
<dbReference type="InterPro" id="IPR006182">
    <property type="entry name" value="FliF_N_dom"/>
</dbReference>
<keyword evidence="7 10" id="KW-0472">Membrane</keyword>
<comment type="subcellular location">
    <subcellularLocation>
        <location evidence="1 9">Bacterial flagellum basal body</location>
    </subcellularLocation>
    <subcellularLocation>
        <location evidence="2">Cell membrane</location>
        <topology evidence="2">Multi-pass membrane protein</topology>
    </subcellularLocation>
</comment>
<proteinExistence type="inferred from homology"/>
<dbReference type="Proteomes" id="UP000437736">
    <property type="component" value="Unassembled WGS sequence"/>
</dbReference>
<keyword evidence="13" id="KW-0966">Cell projection</keyword>
<dbReference type="InterPro" id="IPR045851">
    <property type="entry name" value="AMP-bd_C_sf"/>
</dbReference>
<evidence type="ECO:0000256" key="7">
    <source>
        <dbReference type="ARBA" id="ARBA00023136"/>
    </source>
</evidence>
<reference evidence="13 14" key="1">
    <citation type="submission" date="2019-11" db="EMBL/GenBank/DDBJ databases">
        <title>Acidiferrimicrobium australis gen. nov., sp. nov., an acidophilic and obligately heterotrophic, member of the Actinobacteria that catalyses dissimilatory oxido- reduction of iron isolated from metal-rich acidic water in Chile.</title>
        <authorList>
            <person name="Gonzalez D."/>
            <person name="Huber K."/>
            <person name="Hedrich S."/>
            <person name="Rojas-Villalobos C."/>
            <person name="Quatrini R."/>
            <person name="Dinamarca M.A."/>
            <person name="Schwarz A."/>
            <person name="Canales C."/>
            <person name="Nancucheo I."/>
        </authorList>
    </citation>
    <scope>NUCLEOTIDE SEQUENCE [LARGE SCALE GENOMIC DNA]</scope>
    <source>
        <strain evidence="13 14">USS-CCA1</strain>
    </source>
</reference>
<keyword evidence="4" id="KW-1003">Cell membrane</keyword>
<dbReference type="PANTHER" id="PTHR30046:SF0">
    <property type="entry name" value="FLAGELLAR M-RING PROTEIN"/>
    <property type="match status" value="1"/>
</dbReference>
<evidence type="ECO:0000256" key="2">
    <source>
        <dbReference type="ARBA" id="ARBA00004651"/>
    </source>
</evidence>
<dbReference type="Pfam" id="PF08345">
    <property type="entry name" value="YscJ_FliF_C"/>
    <property type="match status" value="1"/>
</dbReference>
<keyword evidence="13" id="KW-0969">Cilium</keyword>
<evidence type="ECO:0000313" key="14">
    <source>
        <dbReference type="Proteomes" id="UP000437736"/>
    </source>
</evidence>
<evidence type="ECO:0000259" key="11">
    <source>
        <dbReference type="Pfam" id="PF01514"/>
    </source>
</evidence>
<dbReference type="InterPro" id="IPR013556">
    <property type="entry name" value="Flag_M-ring_C"/>
</dbReference>
<evidence type="ECO:0000256" key="8">
    <source>
        <dbReference type="ARBA" id="ARBA00023143"/>
    </source>
</evidence>
<sequence length="520" mass="53146">MSADTATSTPAAGVKQRLTQILAGFSHGQRAMVGIAVLAAVVGGYLFMSWASKPTYLPLFSNLAATDAAAITSKLSASKIPYQLVDGGTTILVPQSDVYQQRLDMSAAGLPSSTGSGYTLLDKAGITTSDFQQQVEYQQAVQTELNNTIGAMQGVQAAVTHVVIPQQSLFGSGGGTPSASVMLELQPGVSLDATQVQAIVHLVASSIQGLQPNNVTVVDSKGDVLNAPGSNAGQLAVGDVQAQQTQAFDQSLNTSIEQLLAPVVGAGNVVADTSATLDYNQTTTSSKTYARKPVPVSVSTSNEKYTGTGAGAATGAVGVTGATGAGVTAGKPGTYNNTTSSTQYAASEIDQTTQNAPGTIQRLSVAVMLNSKAKGVNIGAIKTLVSSAVGLQTARGDTIAVETMPFAATPATASTKPVATKGPSKLINEAVPAVLLLVVLVLVFLALRKLRKPTRVPIVVPDELSLPAPALALPGAEPATMVLDALPPVANPVLEVGGVIDRDPARIAELLRDWLAEDRP</sequence>
<dbReference type="InterPro" id="IPR000067">
    <property type="entry name" value="FlgMring_FliF"/>
</dbReference>